<dbReference type="FunFam" id="3.30.830.10:FF:000021">
    <property type="entry name" value="Cytochrome b-c1 complex subunit 2"/>
    <property type="match status" value="1"/>
</dbReference>
<dbReference type="GO" id="GO:0005743">
    <property type="term" value="C:mitochondrial inner membrane"/>
    <property type="evidence" value="ECO:0007669"/>
    <property type="project" value="UniProtKB-SubCell"/>
</dbReference>
<proteinExistence type="inferred from homology"/>
<keyword evidence="14" id="KW-1185">Reference proteome</keyword>
<evidence type="ECO:0000313" key="13">
    <source>
        <dbReference type="EMBL" id="RHZ75744.1"/>
    </source>
</evidence>
<name>A0A397IRJ8_9GLOM</name>
<evidence type="ECO:0000259" key="11">
    <source>
        <dbReference type="Pfam" id="PF00675"/>
    </source>
</evidence>
<dbReference type="InterPro" id="IPR011765">
    <property type="entry name" value="Pept_M16_N"/>
</dbReference>
<dbReference type="InterPro" id="IPR050361">
    <property type="entry name" value="MPP/UQCRC_Complex"/>
</dbReference>
<accession>A0A397IRJ8</accession>
<dbReference type="Pfam" id="PF00675">
    <property type="entry name" value="Peptidase_M16"/>
    <property type="match status" value="1"/>
</dbReference>
<dbReference type="Gene3D" id="3.30.830.10">
    <property type="entry name" value="Metalloenzyme, LuxS/M16 peptidase-like"/>
    <property type="match status" value="2"/>
</dbReference>
<keyword evidence="3" id="KW-0679">Respiratory chain</keyword>
<dbReference type="InterPro" id="IPR007863">
    <property type="entry name" value="Peptidase_M16_C"/>
</dbReference>
<protein>
    <recommendedName>
        <fullName evidence="10">Cytochrome b-c1 complex subunit 2, mitochondrial</fullName>
    </recommendedName>
</protein>
<dbReference type="Proteomes" id="UP000266861">
    <property type="component" value="Unassembled WGS sequence"/>
</dbReference>
<keyword evidence="8" id="KW-0472">Membrane</keyword>
<dbReference type="FunFam" id="3.30.830.10:FF:000039">
    <property type="entry name" value="Ubiquinol-cytochrome c reductase core subunit 2"/>
    <property type="match status" value="1"/>
</dbReference>
<reference evidence="13 14" key="1">
    <citation type="submission" date="2018-08" db="EMBL/GenBank/DDBJ databases">
        <title>Genome and evolution of the arbuscular mycorrhizal fungus Diversispora epigaea (formerly Glomus versiforme) and its bacterial endosymbionts.</title>
        <authorList>
            <person name="Sun X."/>
            <person name="Fei Z."/>
            <person name="Harrison M."/>
        </authorList>
    </citation>
    <scope>NUCLEOTIDE SEQUENCE [LARGE SCALE GENOMIC DNA]</scope>
    <source>
        <strain evidence="13 14">IT104</strain>
    </source>
</reference>
<dbReference type="SUPFAM" id="SSF63411">
    <property type="entry name" value="LuxS/MPP-like metallohydrolase"/>
    <property type="match status" value="2"/>
</dbReference>
<evidence type="ECO:0000256" key="9">
    <source>
        <dbReference type="ARBA" id="ARBA00038146"/>
    </source>
</evidence>
<evidence type="ECO:0000256" key="6">
    <source>
        <dbReference type="ARBA" id="ARBA00022982"/>
    </source>
</evidence>
<evidence type="ECO:0000256" key="10">
    <source>
        <dbReference type="ARBA" id="ARBA00040751"/>
    </source>
</evidence>
<evidence type="ECO:0000256" key="1">
    <source>
        <dbReference type="ARBA" id="ARBA00004443"/>
    </source>
</evidence>
<feature type="domain" description="Peptidase M16 C-terminal" evidence="12">
    <location>
        <begin position="195"/>
        <end position="361"/>
    </location>
</feature>
<comment type="subcellular location">
    <subcellularLocation>
        <location evidence="1">Mitochondrion inner membrane</location>
        <topology evidence="1">Peripheral membrane protein</topology>
        <orientation evidence="1">Matrix side</orientation>
    </subcellularLocation>
</comment>
<keyword evidence="5" id="KW-0809">Transit peptide</keyword>
<evidence type="ECO:0000256" key="5">
    <source>
        <dbReference type="ARBA" id="ARBA00022946"/>
    </source>
</evidence>
<evidence type="ECO:0000256" key="3">
    <source>
        <dbReference type="ARBA" id="ARBA00022660"/>
    </source>
</evidence>
<dbReference type="GO" id="GO:0046872">
    <property type="term" value="F:metal ion binding"/>
    <property type="evidence" value="ECO:0007669"/>
    <property type="project" value="InterPro"/>
</dbReference>
<keyword evidence="4" id="KW-0999">Mitochondrion inner membrane</keyword>
<dbReference type="PANTHER" id="PTHR11851:SF209">
    <property type="entry name" value="CYTOCHROME B-C1 COMPLEX SUBUNIT 2, MITOCHONDRIAL"/>
    <property type="match status" value="1"/>
</dbReference>
<comment type="similarity">
    <text evidence="9">Belongs to the peptidase M16 family. UQCRC2/QCR2 subfamily.</text>
</comment>
<evidence type="ECO:0000256" key="7">
    <source>
        <dbReference type="ARBA" id="ARBA00023128"/>
    </source>
</evidence>
<dbReference type="STRING" id="1348612.A0A397IRJ8"/>
<feature type="domain" description="Peptidase M16 N-terminal" evidence="11">
    <location>
        <begin position="42"/>
        <end position="185"/>
    </location>
</feature>
<comment type="caution">
    <text evidence="13">The sequence shown here is derived from an EMBL/GenBank/DDBJ whole genome shotgun (WGS) entry which is preliminary data.</text>
</comment>
<keyword evidence="2" id="KW-0813">Transport</keyword>
<evidence type="ECO:0000256" key="8">
    <source>
        <dbReference type="ARBA" id="ARBA00023136"/>
    </source>
</evidence>
<dbReference type="Pfam" id="PF05193">
    <property type="entry name" value="Peptidase_M16_C"/>
    <property type="match status" value="1"/>
</dbReference>
<gene>
    <name evidence="13" type="ORF">Glove_209g163</name>
</gene>
<dbReference type="AlphaFoldDB" id="A0A397IRJ8"/>
<keyword evidence="7" id="KW-0496">Mitochondrion</keyword>
<dbReference type="OrthoDB" id="6369905at2759"/>
<dbReference type="InterPro" id="IPR011249">
    <property type="entry name" value="Metalloenz_LuxS/M16"/>
</dbReference>
<sequence length="440" mass="47933">MFRTCRLLSKPTIPLSNILIRKYASVSASPVVVSKSQTGITVVSVEEGAPASSVAVVVKAGPRAESANSVGAAHFLKNFAFKETQKRTSFRTIREAELLGGVLSSNLTRETLIYSAEFLREDLTFFLGILSDIIFETKYFPYEFGDVKKSVNFETNATKALPEVVALNTAHSVAFRHGLGNSLYADESTKVTYIQDIIDYAKKVFTAPNITIVGTSVDHKELLGLTNELFQNISHAVPSTPISSKYYGGEERIPAKGTSHYVLAFEGAPANTPDFLVLQVLRSLLDGEKHTQWGEGVNILASNFKDTKISTFNNGYSDAGLFGIYFSGVATSIYQAARTAVEQLKHAVKDVSEEDFSRALAKARYNIASAYEERASKTEIFGNQILSTGKVIPASEAIAHLDQLKVQDLQNVATKILQSKPTTVALGDIYSLPYSEALSL</sequence>
<keyword evidence="6" id="KW-0249">Electron transport</keyword>
<evidence type="ECO:0000313" key="14">
    <source>
        <dbReference type="Proteomes" id="UP000266861"/>
    </source>
</evidence>
<evidence type="ECO:0000256" key="2">
    <source>
        <dbReference type="ARBA" id="ARBA00022448"/>
    </source>
</evidence>
<dbReference type="PANTHER" id="PTHR11851">
    <property type="entry name" value="METALLOPROTEASE"/>
    <property type="match status" value="1"/>
</dbReference>
<dbReference type="EMBL" id="PQFF01000196">
    <property type="protein sequence ID" value="RHZ75744.1"/>
    <property type="molecule type" value="Genomic_DNA"/>
</dbReference>
<organism evidence="13 14">
    <name type="scientific">Diversispora epigaea</name>
    <dbReference type="NCBI Taxonomy" id="1348612"/>
    <lineage>
        <taxon>Eukaryota</taxon>
        <taxon>Fungi</taxon>
        <taxon>Fungi incertae sedis</taxon>
        <taxon>Mucoromycota</taxon>
        <taxon>Glomeromycotina</taxon>
        <taxon>Glomeromycetes</taxon>
        <taxon>Diversisporales</taxon>
        <taxon>Diversisporaceae</taxon>
        <taxon>Diversispora</taxon>
    </lineage>
</organism>
<evidence type="ECO:0000256" key="4">
    <source>
        <dbReference type="ARBA" id="ARBA00022792"/>
    </source>
</evidence>
<evidence type="ECO:0000259" key="12">
    <source>
        <dbReference type="Pfam" id="PF05193"/>
    </source>
</evidence>